<name>B7G599_PHATC</name>
<organism evidence="6 7">
    <name type="scientific">Phaeodactylum tricornutum (strain CCAP 1055/1)</name>
    <dbReference type="NCBI Taxonomy" id="556484"/>
    <lineage>
        <taxon>Eukaryota</taxon>
        <taxon>Sar</taxon>
        <taxon>Stramenopiles</taxon>
        <taxon>Ochrophyta</taxon>
        <taxon>Bacillariophyta</taxon>
        <taxon>Bacillariophyceae</taxon>
        <taxon>Bacillariophycidae</taxon>
        <taxon>Naviculales</taxon>
        <taxon>Phaeodactylaceae</taxon>
        <taxon>Phaeodactylum</taxon>
    </lineage>
</organism>
<feature type="transmembrane region" description="Helical" evidence="5">
    <location>
        <begin position="144"/>
        <end position="166"/>
    </location>
</feature>
<dbReference type="KEGG" id="pti:PHATRDRAFT_14561"/>
<dbReference type="OrthoDB" id="7933078at2759"/>
<dbReference type="eggNOG" id="KOG2322">
    <property type="taxonomic scope" value="Eukaryota"/>
</dbReference>
<dbReference type="InParanoid" id="B7G599"/>
<feature type="transmembrane region" description="Helical" evidence="5">
    <location>
        <begin position="72"/>
        <end position="96"/>
    </location>
</feature>
<dbReference type="HOGENOM" id="CLU_058671_3_1_1"/>
<dbReference type="PaxDb" id="2850-Phatr14561"/>
<dbReference type="Proteomes" id="UP000000759">
    <property type="component" value="Chromosome 15"/>
</dbReference>
<evidence type="ECO:0000256" key="5">
    <source>
        <dbReference type="RuleBase" id="RU004379"/>
    </source>
</evidence>
<reference evidence="6 7" key="1">
    <citation type="journal article" date="2008" name="Nature">
        <title>The Phaeodactylum genome reveals the evolutionary history of diatom genomes.</title>
        <authorList>
            <person name="Bowler C."/>
            <person name="Allen A.E."/>
            <person name="Badger J.H."/>
            <person name="Grimwood J."/>
            <person name="Jabbari K."/>
            <person name="Kuo A."/>
            <person name="Maheswari U."/>
            <person name="Martens C."/>
            <person name="Maumus F."/>
            <person name="Otillar R.P."/>
            <person name="Rayko E."/>
            <person name="Salamov A."/>
            <person name="Vandepoele K."/>
            <person name="Beszteri B."/>
            <person name="Gruber A."/>
            <person name="Heijde M."/>
            <person name="Katinka M."/>
            <person name="Mock T."/>
            <person name="Valentin K."/>
            <person name="Verret F."/>
            <person name="Berges J.A."/>
            <person name="Brownlee C."/>
            <person name="Cadoret J.P."/>
            <person name="Chiovitti A."/>
            <person name="Choi C.J."/>
            <person name="Coesel S."/>
            <person name="De Martino A."/>
            <person name="Detter J.C."/>
            <person name="Durkin C."/>
            <person name="Falciatore A."/>
            <person name="Fournet J."/>
            <person name="Haruta M."/>
            <person name="Huysman M.J."/>
            <person name="Jenkins B.D."/>
            <person name="Jiroutova K."/>
            <person name="Jorgensen R.E."/>
            <person name="Joubert Y."/>
            <person name="Kaplan A."/>
            <person name="Kroger N."/>
            <person name="Kroth P.G."/>
            <person name="La Roche J."/>
            <person name="Lindquist E."/>
            <person name="Lommer M."/>
            <person name="Martin-Jezequel V."/>
            <person name="Lopez P.J."/>
            <person name="Lucas S."/>
            <person name="Mangogna M."/>
            <person name="McGinnis K."/>
            <person name="Medlin L.K."/>
            <person name="Montsant A."/>
            <person name="Oudot-Le Secq M.P."/>
            <person name="Napoli C."/>
            <person name="Obornik M."/>
            <person name="Parker M.S."/>
            <person name="Petit J.L."/>
            <person name="Porcel B.M."/>
            <person name="Poulsen N."/>
            <person name="Robison M."/>
            <person name="Rychlewski L."/>
            <person name="Rynearson T.A."/>
            <person name="Schmutz J."/>
            <person name="Shapiro H."/>
            <person name="Siaut M."/>
            <person name="Stanley M."/>
            <person name="Sussman M.R."/>
            <person name="Taylor A.R."/>
            <person name="Vardi A."/>
            <person name="von Dassow P."/>
            <person name="Vyverman W."/>
            <person name="Willis A."/>
            <person name="Wyrwicz L.S."/>
            <person name="Rokhsar D.S."/>
            <person name="Weissenbach J."/>
            <person name="Armbrust E.V."/>
            <person name="Green B.R."/>
            <person name="Van de Peer Y."/>
            <person name="Grigoriev I.V."/>
        </authorList>
    </citation>
    <scope>NUCLEOTIDE SEQUENCE [LARGE SCALE GENOMIC DNA]</scope>
    <source>
        <strain evidence="6 7">CCAP 1055/1</strain>
    </source>
</reference>
<evidence type="ECO:0000313" key="7">
    <source>
        <dbReference type="Proteomes" id="UP000000759"/>
    </source>
</evidence>
<dbReference type="PANTHER" id="PTHR23291:SF50">
    <property type="entry name" value="PROTEIN LIFEGUARD 4"/>
    <property type="match status" value="1"/>
</dbReference>
<dbReference type="FunCoup" id="B7G599">
    <property type="interactions" value="11"/>
</dbReference>
<evidence type="ECO:0000256" key="2">
    <source>
        <dbReference type="ARBA" id="ARBA00022692"/>
    </source>
</evidence>
<accession>B7G599</accession>
<gene>
    <name evidence="6" type="ORF">PHATRDRAFT_14561</name>
</gene>
<evidence type="ECO:0000256" key="3">
    <source>
        <dbReference type="ARBA" id="ARBA00022989"/>
    </source>
</evidence>
<proteinExistence type="inferred from homology"/>
<dbReference type="STRING" id="556484.B7G599"/>
<evidence type="ECO:0000256" key="4">
    <source>
        <dbReference type="ARBA" id="ARBA00023136"/>
    </source>
</evidence>
<dbReference type="AlphaFoldDB" id="B7G599"/>
<dbReference type="GeneID" id="7203159"/>
<evidence type="ECO:0000256" key="1">
    <source>
        <dbReference type="ARBA" id="ARBA00004141"/>
    </source>
</evidence>
<protein>
    <submittedName>
        <fullName evidence="6">Uncharacterized protein</fullName>
    </submittedName>
</protein>
<feature type="transmembrane region" description="Helical" evidence="5">
    <location>
        <begin position="108"/>
        <end position="124"/>
    </location>
</feature>
<reference evidence="7" key="2">
    <citation type="submission" date="2008-08" db="EMBL/GenBank/DDBJ databases">
        <authorList>
            <consortium name="Diatom Consortium"/>
            <person name="Grigoriev I."/>
            <person name="Grimwood J."/>
            <person name="Kuo A."/>
            <person name="Otillar R.P."/>
            <person name="Salamov A."/>
            <person name="Detter J.C."/>
            <person name="Lindquist E."/>
            <person name="Shapiro H."/>
            <person name="Lucas S."/>
            <person name="Glavina del Rio T."/>
            <person name="Pitluck S."/>
            <person name="Rokhsar D."/>
            <person name="Bowler C."/>
        </authorList>
    </citation>
    <scope>GENOME REANNOTATION</scope>
    <source>
        <strain evidence="7">CCAP 1055/1</strain>
    </source>
</reference>
<keyword evidence="7" id="KW-1185">Reference proteome</keyword>
<keyword evidence="3 5" id="KW-1133">Transmembrane helix</keyword>
<evidence type="ECO:0000313" key="6">
    <source>
        <dbReference type="EMBL" id="EEC46281.1"/>
    </source>
</evidence>
<dbReference type="RefSeq" id="XP_002182380.1">
    <property type="nucleotide sequence ID" value="XM_002182344.1"/>
</dbReference>
<comment type="caution">
    <text evidence="5">Lacks conserved residue(s) required for the propagation of feature annotation.</text>
</comment>
<dbReference type="Pfam" id="PF01027">
    <property type="entry name" value="Bax1-I"/>
    <property type="match status" value="1"/>
</dbReference>
<sequence length="172" mass="19032">MCASASARRSSPLKWQILALFTAGEALSVGFISSFYHFRSVCSAMLATAVAATSVSLYTAKQRNPKYDLSQWGAGLSSCGLIFLVYGIVQLLQVLGVLPAGFMPYNEVLYSLAGACLFSFYLAYHTKLIVAGKHTKYQMSEKDYVFGAMTLYNDIINIFIYTLRLIGEDRDR</sequence>
<dbReference type="EMBL" id="CM000617">
    <property type="protein sequence ID" value="EEC46281.1"/>
    <property type="molecule type" value="Genomic_DNA"/>
</dbReference>
<dbReference type="PANTHER" id="PTHR23291">
    <property type="entry name" value="BAX INHIBITOR-RELATED"/>
    <property type="match status" value="1"/>
</dbReference>
<keyword evidence="4 5" id="KW-0472">Membrane</keyword>
<comment type="subcellular location">
    <subcellularLocation>
        <location evidence="1">Membrane</location>
        <topology evidence="1">Multi-pass membrane protein</topology>
    </subcellularLocation>
</comment>
<keyword evidence="2 5" id="KW-0812">Transmembrane</keyword>
<dbReference type="InterPro" id="IPR006214">
    <property type="entry name" value="Bax_inhibitor_1-related"/>
</dbReference>
<comment type="similarity">
    <text evidence="5">Belongs to the BI1 family.</text>
</comment>
<dbReference type="GO" id="GO:0016020">
    <property type="term" value="C:membrane"/>
    <property type="evidence" value="ECO:0007669"/>
    <property type="project" value="UniProtKB-SubCell"/>
</dbReference>